<dbReference type="Proteomes" id="UP000256269">
    <property type="component" value="Unassembled WGS sequence"/>
</dbReference>
<accession>A0A3E0I5F8</accession>
<organism evidence="2 3">
    <name type="scientific">Kutzneria buriramensis</name>
    <dbReference type="NCBI Taxonomy" id="1045776"/>
    <lineage>
        <taxon>Bacteria</taxon>
        <taxon>Bacillati</taxon>
        <taxon>Actinomycetota</taxon>
        <taxon>Actinomycetes</taxon>
        <taxon>Pseudonocardiales</taxon>
        <taxon>Pseudonocardiaceae</taxon>
        <taxon>Kutzneria</taxon>
    </lineage>
</organism>
<dbReference type="Pfam" id="PF00903">
    <property type="entry name" value="Glyoxalase"/>
    <property type="match status" value="1"/>
</dbReference>
<dbReference type="Gene3D" id="3.10.180.10">
    <property type="entry name" value="2,3-Dihydroxybiphenyl 1,2-Dioxygenase, domain 1"/>
    <property type="match status" value="1"/>
</dbReference>
<feature type="domain" description="VOC" evidence="1">
    <location>
        <begin position="4"/>
        <end position="121"/>
    </location>
</feature>
<dbReference type="InterPro" id="IPR004360">
    <property type="entry name" value="Glyas_Fos-R_dOase_dom"/>
</dbReference>
<evidence type="ECO:0000259" key="1">
    <source>
        <dbReference type="PROSITE" id="PS51819"/>
    </source>
</evidence>
<keyword evidence="3" id="KW-1185">Reference proteome</keyword>
<evidence type="ECO:0000313" key="3">
    <source>
        <dbReference type="Proteomes" id="UP000256269"/>
    </source>
</evidence>
<sequence length="127" mass="14018">MAVELNHTIVPASDPHKSAAFLAQVLGVADPITFGPFQVVALANNLSLDFMRHSGDIPELHYAFKVADDEFEPILERIRAAGLPYWADPGHRRPNEINTNDCGRGFYFPDPDGHNLEILTRDYGSGS</sequence>
<evidence type="ECO:0000313" key="2">
    <source>
        <dbReference type="EMBL" id="REH53830.1"/>
    </source>
</evidence>
<dbReference type="AlphaFoldDB" id="A0A3E0I5F8"/>
<comment type="caution">
    <text evidence="2">The sequence shown here is derived from an EMBL/GenBank/DDBJ whole genome shotgun (WGS) entry which is preliminary data.</text>
</comment>
<dbReference type="SUPFAM" id="SSF54593">
    <property type="entry name" value="Glyoxalase/Bleomycin resistance protein/Dihydroxybiphenyl dioxygenase"/>
    <property type="match status" value="1"/>
</dbReference>
<dbReference type="OrthoDB" id="9810341at2"/>
<dbReference type="EMBL" id="QUNO01000002">
    <property type="protein sequence ID" value="REH53830.1"/>
    <property type="molecule type" value="Genomic_DNA"/>
</dbReference>
<dbReference type="PROSITE" id="PS51819">
    <property type="entry name" value="VOC"/>
    <property type="match status" value="1"/>
</dbReference>
<proteinExistence type="predicted"/>
<dbReference type="InterPro" id="IPR029068">
    <property type="entry name" value="Glyas_Bleomycin-R_OHBP_Dase"/>
</dbReference>
<reference evidence="2 3" key="1">
    <citation type="submission" date="2018-08" db="EMBL/GenBank/DDBJ databases">
        <title>Genomic Encyclopedia of Archaeal and Bacterial Type Strains, Phase II (KMG-II): from individual species to whole genera.</title>
        <authorList>
            <person name="Goeker M."/>
        </authorList>
    </citation>
    <scope>NUCLEOTIDE SEQUENCE [LARGE SCALE GENOMIC DNA]</scope>
    <source>
        <strain evidence="2 3">DSM 45791</strain>
    </source>
</reference>
<name>A0A3E0I5F8_9PSEU</name>
<protein>
    <recommendedName>
        <fullName evidence="1">VOC domain-containing protein</fullName>
    </recommendedName>
</protein>
<dbReference type="CDD" id="cd08351">
    <property type="entry name" value="ChaP_like"/>
    <property type="match status" value="1"/>
</dbReference>
<dbReference type="InterPro" id="IPR037523">
    <property type="entry name" value="VOC_core"/>
</dbReference>
<dbReference type="RefSeq" id="WP_116172956.1">
    <property type="nucleotide sequence ID" value="NZ_CP144375.1"/>
</dbReference>
<gene>
    <name evidence="2" type="ORF">BCF44_10251</name>
</gene>